<gene>
    <name evidence="1" type="ORF">A9Q02_21015</name>
</gene>
<sequence length="73" mass="8539">MDIIRWRSFVAKEGQTLFVVLQIIRPNTQMIFVSSSLMLKQKPLREYVFGMLLLVEHRTVGNVLIGQQKDTYI</sequence>
<organism evidence="1 2">
    <name type="scientific">Candidatus Chloroploca asiatica</name>
    <dbReference type="NCBI Taxonomy" id="1506545"/>
    <lineage>
        <taxon>Bacteria</taxon>
        <taxon>Bacillati</taxon>
        <taxon>Chloroflexota</taxon>
        <taxon>Chloroflexia</taxon>
        <taxon>Chloroflexales</taxon>
        <taxon>Chloroflexineae</taxon>
        <taxon>Oscillochloridaceae</taxon>
        <taxon>Candidatus Chloroploca</taxon>
    </lineage>
</organism>
<name>A0A2H3KRU6_9CHLR</name>
<protein>
    <submittedName>
        <fullName evidence="1">Uncharacterized protein</fullName>
    </submittedName>
</protein>
<evidence type="ECO:0000313" key="2">
    <source>
        <dbReference type="Proteomes" id="UP000220922"/>
    </source>
</evidence>
<proteinExistence type="predicted"/>
<dbReference type="EMBL" id="LYXE01000006">
    <property type="protein sequence ID" value="PDW01363.1"/>
    <property type="molecule type" value="Genomic_DNA"/>
</dbReference>
<evidence type="ECO:0000313" key="1">
    <source>
        <dbReference type="EMBL" id="PDW01363.1"/>
    </source>
</evidence>
<dbReference type="AlphaFoldDB" id="A0A2H3KRU6"/>
<comment type="caution">
    <text evidence="1">The sequence shown here is derived from an EMBL/GenBank/DDBJ whole genome shotgun (WGS) entry which is preliminary data.</text>
</comment>
<dbReference type="Proteomes" id="UP000220922">
    <property type="component" value="Unassembled WGS sequence"/>
</dbReference>
<keyword evidence="2" id="KW-1185">Reference proteome</keyword>
<accession>A0A2H3KRU6</accession>
<reference evidence="1 2" key="1">
    <citation type="submission" date="2016-05" db="EMBL/GenBank/DDBJ databases">
        <authorList>
            <person name="Lavstsen T."/>
            <person name="Jespersen J.S."/>
        </authorList>
    </citation>
    <scope>NUCLEOTIDE SEQUENCE [LARGE SCALE GENOMIC DNA]</scope>
    <source>
        <strain evidence="1 2">B7-9</strain>
    </source>
</reference>